<feature type="transmembrane region" description="Helical" evidence="1">
    <location>
        <begin position="21"/>
        <end position="48"/>
    </location>
</feature>
<comment type="caution">
    <text evidence="2">The sequence shown here is derived from an EMBL/GenBank/DDBJ whole genome shotgun (WGS) entry which is preliminary data.</text>
</comment>
<feature type="transmembrane region" description="Helical" evidence="1">
    <location>
        <begin position="150"/>
        <end position="169"/>
    </location>
</feature>
<keyword evidence="1" id="KW-1133">Transmembrane helix</keyword>
<dbReference type="EMBL" id="QJSP01000001">
    <property type="protein sequence ID" value="PYE20875.1"/>
    <property type="molecule type" value="Genomic_DNA"/>
</dbReference>
<proteinExistence type="predicted"/>
<name>A0A318RUA3_WILLI</name>
<keyword evidence="3" id="KW-1185">Reference proteome</keyword>
<gene>
    <name evidence="2" type="ORF">DFR67_101266</name>
</gene>
<keyword evidence="1" id="KW-0472">Membrane</keyword>
<protein>
    <submittedName>
        <fullName evidence="2">Uncharacterized protein DUF3995</fullName>
    </submittedName>
</protein>
<organism evidence="2 3">
    <name type="scientific">Williamsia limnetica</name>
    <dbReference type="NCBI Taxonomy" id="882452"/>
    <lineage>
        <taxon>Bacteria</taxon>
        <taxon>Bacillati</taxon>
        <taxon>Actinomycetota</taxon>
        <taxon>Actinomycetes</taxon>
        <taxon>Mycobacteriales</taxon>
        <taxon>Nocardiaceae</taxon>
        <taxon>Williamsia</taxon>
    </lineage>
</organism>
<feature type="transmembrane region" description="Helical" evidence="1">
    <location>
        <begin position="68"/>
        <end position="92"/>
    </location>
</feature>
<keyword evidence="1" id="KW-0812">Transmembrane</keyword>
<sequence length="183" mass="19472">MRRPGVVRTVIVMQSQPVGQHIPIASLGFAAAAVAGLLHGTASLYWAIGGRWQLESVGDWAVELVDDHPVWSGVGLGLLAVLKAFAAIVPALNERQKGSGYRAIRLCSWAGGVLLVAWGGLSTMSAWAVLAGVITPDGGYDRATMVGHAVAWDPLFLIWGGALLIALWTSRRRTPTNRLFGQH</sequence>
<dbReference type="Pfam" id="PF13160">
    <property type="entry name" value="DUF3995"/>
    <property type="match status" value="1"/>
</dbReference>
<evidence type="ECO:0000313" key="2">
    <source>
        <dbReference type="EMBL" id="PYE20875.1"/>
    </source>
</evidence>
<feature type="transmembrane region" description="Helical" evidence="1">
    <location>
        <begin position="104"/>
        <end position="130"/>
    </location>
</feature>
<dbReference type="Proteomes" id="UP000247591">
    <property type="component" value="Unassembled WGS sequence"/>
</dbReference>
<evidence type="ECO:0000313" key="3">
    <source>
        <dbReference type="Proteomes" id="UP000247591"/>
    </source>
</evidence>
<reference evidence="2 3" key="1">
    <citation type="submission" date="2018-06" db="EMBL/GenBank/DDBJ databases">
        <title>Genomic Encyclopedia of Type Strains, Phase IV (KMG-IV): sequencing the most valuable type-strain genomes for metagenomic binning, comparative biology and taxonomic classification.</title>
        <authorList>
            <person name="Goeker M."/>
        </authorList>
    </citation>
    <scope>NUCLEOTIDE SEQUENCE [LARGE SCALE GENOMIC DNA]</scope>
    <source>
        <strain evidence="2 3">DSM 45521</strain>
    </source>
</reference>
<dbReference type="AlphaFoldDB" id="A0A318RUA3"/>
<dbReference type="InterPro" id="IPR025058">
    <property type="entry name" value="DUF3995"/>
</dbReference>
<accession>A0A318RUA3</accession>
<evidence type="ECO:0000256" key="1">
    <source>
        <dbReference type="SAM" id="Phobius"/>
    </source>
</evidence>